<proteinExistence type="inferred from homology"/>
<dbReference type="STRING" id="1432141.A0A015IGU8"/>
<protein>
    <recommendedName>
        <fullName evidence="7">4-dimethylallyltryptophan N-methyltransferase</fullName>
        <ecNumber evidence="7">2.1.1.261</ecNumber>
    </recommendedName>
</protein>
<dbReference type="NCBIfam" id="TIGR03439">
    <property type="entry name" value="methyl_EasF"/>
    <property type="match status" value="1"/>
</dbReference>
<keyword evidence="11" id="KW-1185">Reference proteome</keyword>
<dbReference type="Gene3D" id="3.40.50.150">
    <property type="entry name" value="Vaccinia Virus protein VP39"/>
    <property type="match status" value="1"/>
</dbReference>
<dbReference type="InterPro" id="IPR017805">
    <property type="entry name" value="SAM_MeTrfase_EasF-type_put"/>
</dbReference>
<dbReference type="HOGENOM" id="CLU_049766_0_2_1"/>
<dbReference type="PANTHER" id="PTHR43397:SF1">
    <property type="entry name" value="ERGOTHIONEINE BIOSYNTHESIS PROTEIN 1"/>
    <property type="match status" value="1"/>
</dbReference>
<gene>
    <name evidence="10" type="ORF">RirG_245890</name>
</gene>
<dbReference type="GO" id="GO:0009820">
    <property type="term" value="P:alkaloid metabolic process"/>
    <property type="evidence" value="ECO:0007669"/>
    <property type="project" value="UniProtKB-KW"/>
</dbReference>
<comment type="catalytic activity">
    <reaction evidence="8">
        <text>4-(3-methylbut-2-enyl)-L-tryptophan + S-adenosyl-L-methionine = 4-(3-methylbut-2-enyl)-L-abrine + S-adenosyl-L-homocysteine + H(+)</text>
        <dbReference type="Rhea" id="RHEA:34435"/>
        <dbReference type="ChEBI" id="CHEBI:15378"/>
        <dbReference type="ChEBI" id="CHEBI:57856"/>
        <dbReference type="ChEBI" id="CHEBI:58209"/>
        <dbReference type="ChEBI" id="CHEBI:59789"/>
        <dbReference type="ChEBI" id="CHEBI:67248"/>
        <dbReference type="EC" id="2.1.1.261"/>
    </reaction>
</comment>
<keyword evidence="6" id="KW-0808">Transferase</keyword>
<evidence type="ECO:0000259" key="9">
    <source>
        <dbReference type="Pfam" id="PF10017"/>
    </source>
</evidence>
<dbReference type="EMBL" id="JEMT01029029">
    <property type="protein sequence ID" value="EXX53230.1"/>
    <property type="molecule type" value="Genomic_DNA"/>
</dbReference>
<name>A0A015IGU8_RHIIW</name>
<dbReference type="Pfam" id="PF10017">
    <property type="entry name" value="Methyltransf_33"/>
    <property type="match status" value="1"/>
</dbReference>
<evidence type="ECO:0000256" key="1">
    <source>
        <dbReference type="ARBA" id="ARBA00005107"/>
    </source>
</evidence>
<dbReference type="InterPro" id="IPR051128">
    <property type="entry name" value="EgtD_Methyltrsf_superfamily"/>
</dbReference>
<organism evidence="10 11">
    <name type="scientific">Rhizophagus irregularis (strain DAOM 197198w)</name>
    <name type="common">Glomus intraradices</name>
    <dbReference type="NCBI Taxonomy" id="1432141"/>
    <lineage>
        <taxon>Eukaryota</taxon>
        <taxon>Fungi</taxon>
        <taxon>Fungi incertae sedis</taxon>
        <taxon>Mucoromycota</taxon>
        <taxon>Glomeromycotina</taxon>
        <taxon>Glomeromycetes</taxon>
        <taxon>Glomerales</taxon>
        <taxon>Glomeraceae</taxon>
        <taxon>Rhizophagus</taxon>
    </lineage>
</organism>
<evidence type="ECO:0000313" key="10">
    <source>
        <dbReference type="EMBL" id="EXX53230.1"/>
    </source>
</evidence>
<sequence>MTYSIVDIRKTDTCLKNSIINGINQSTKSIPAIVLYDELGLQYYEKVTYLKEYYLTEAEIDILKNKADQISDYIPEGSSLIELGSGALRKTRLLLDSIEKQKKKVIYYALDLMEGELKRTLSSLGKFQYVKLVGLWGVYEDGIDYASNLPGDSHKTILWMGSSIGNFNRDEAANFVKTIQDKAMNPGDLFLIGIDRRKNPDKITAAYNDPKGINAKFIMNGLNHVNAIFDQPIFDSNNFEHVTMYNDDVGRHEAYCKVKNDTTLEFKESKDNPKTIIKLNKNELINIGYSHKYNKAETDALFDFSLLSYMESWTDSQSLYDLHLVYKSPFHFTRKFDSHK</sequence>
<dbReference type="SMR" id="A0A015IGU8"/>
<dbReference type="OrthoDB" id="659at2759"/>
<evidence type="ECO:0000256" key="8">
    <source>
        <dbReference type="ARBA" id="ARBA00049425"/>
    </source>
</evidence>
<evidence type="ECO:0000256" key="4">
    <source>
        <dbReference type="ARBA" id="ARBA00022589"/>
    </source>
</evidence>
<dbReference type="Proteomes" id="UP000022910">
    <property type="component" value="Unassembled WGS sequence"/>
</dbReference>
<dbReference type="InterPro" id="IPR019257">
    <property type="entry name" value="MeTrfase_dom"/>
</dbReference>
<dbReference type="PIRSF" id="PIRSF018005">
    <property type="entry name" value="UCP018005"/>
    <property type="match status" value="1"/>
</dbReference>
<evidence type="ECO:0000256" key="7">
    <source>
        <dbReference type="ARBA" id="ARBA00039094"/>
    </source>
</evidence>
<comment type="caution">
    <text evidence="10">The sequence shown here is derived from an EMBL/GenBank/DDBJ whole genome shotgun (WGS) entry which is preliminary data.</text>
</comment>
<evidence type="ECO:0000256" key="2">
    <source>
        <dbReference type="ARBA" id="ARBA00008361"/>
    </source>
</evidence>
<dbReference type="PANTHER" id="PTHR43397">
    <property type="entry name" value="ERGOTHIONEINE BIOSYNTHESIS PROTEIN 1"/>
    <property type="match status" value="1"/>
</dbReference>
<keyword evidence="4" id="KW-0017">Alkaloid metabolism</keyword>
<reference evidence="10 11" key="1">
    <citation type="submission" date="2014-02" db="EMBL/GenBank/DDBJ databases">
        <title>Single nucleus genome sequencing reveals high similarity among nuclei of an endomycorrhizal fungus.</title>
        <authorList>
            <person name="Lin K."/>
            <person name="Geurts R."/>
            <person name="Zhang Z."/>
            <person name="Limpens E."/>
            <person name="Saunders D.G."/>
            <person name="Mu D."/>
            <person name="Pang E."/>
            <person name="Cao H."/>
            <person name="Cha H."/>
            <person name="Lin T."/>
            <person name="Zhou Q."/>
            <person name="Shang Y."/>
            <person name="Li Y."/>
            <person name="Ivanov S."/>
            <person name="Sharma T."/>
            <person name="Velzen R.V."/>
            <person name="Ruijter N.D."/>
            <person name="Aanen D.K."/>
            <person name="Win J."/>
            <person name="Kamoun S."/>
            <person name="Bisseling T."/>
            <person name="Huang S."/>
        </authorList>
    </citation>
    <scope>NUCLEOTIDE SEQUENCE [LARGE SCALE GENOMIC DNA]</scope>
    <source>
        <strain evidence="11">DAOM197198w</strain>
    </source>
</reference>
<evidence type="ECO:0000256" key="3">
    <source>
        <dbReference type="ARBA" id="ARBA00011738"/>
    </source>
</evidence>
<evidence type="ECO:0000256" key="6">
    <source>
        <dbReference type="ARBA" id="ARBA00022679"/>
    </source>
</evidence>
<dbReference type="AlphaFoldDB" id="A0A015IGU8"/>
<dbReference type="EC" id="2.1.1.261" evidence="7"/>
<dbReference type="GO" id="GO:0032259">
    <property type="term" value="P:methylation"/>
    <property type="evidence" value="ECO:0007669"/>
    <property type="project" value="UniProtKB-KW"/>
</dbReference>
<dbReference type="GO" id="GO:0008168">
    <property type="term" value="F:methyltransferase activity"/>
    <property type="evidence" value="ECO:0007669"/>
    <property type="project" value="UniProtKB-KW"/>
</dbReference>
<evidence type="ECO:0000256" key="5">
    <source>
        <dbReference type="ARBA" id="ARBA00022603"/>
    </source>
</evidence>
<dbReference type="InterPro" id="IPR029063">
    <property type="entry name" value="SAM-dependent_MTases_sf"/>
</dbReference>
<comment type="similarity">
    <text evidence="2">Belongs to the methyltransferase superfamily.</text>
</comment>
<comment type="pathway">
    <text evidence="1">Alkaloid biosynthesis; ergot alkaloid biosynthesis.</text>
</comment>
<dbReference type="OMA" id="TSCKWNM"/>
<keyword evidence="5" id="KW-0489">Methyltransferase</keyword>
<accession>A0A015IGU8</accession>
<comment type="subunit">
    <text evidence="3">Homodimer.</text>
</comment>
<feature type="domain" description="Histidine-specific methyltransferase SAM-dependent" evidence="9">
    <location>
        <begin position="16"/>
        <end position="325"/>
    </location>
</feature>
<dbReference type="InterPro" id="IPR017804">
    <property type="entry name" value="MeTrfase_EgtD-like"/>
</dbReference>
<evidence type="ECO:0000313" key="11">
    <source>
        <dbReference type="Proteomes" id="UP000022910"/>
    </source>
</evidence>